<dbReference type="AlphaFoldDB" id="A0A0A9E8G6"/>
<proteinExistence type="predicted"/>
<dbReference type="EMBL" id="GBRH01205618">
    <property type="protein sequence ID" value="JAD92277.1"/>
    <property type="molecule type" value="Transcribed_RNA"/>
</dbReference>
<name>A0A0A9E8G6_ARUDO</name>
<evidence type="ECO:0000313" key="1">
    <source>
        <dbReference type="EMBL" id="JAD92277.1"/>
    </source>
</evidence>
<reference evidence="1" key="2">
    <citation type="journal article" date="2015" name="Data Brief">
        <title>Shoot transcriptome of the giant reed, Arundo donax.</title>
        <authorList>
            <person name="Barrero R.A."/>
            <person name="Guerrero F.D."/>
            <person name="Moolhuijzen P."/>
            <person name="Goolsby J.A."/>
            <person name="Tidwell J."/>
            <person name="Bellgard S.E."/>
            <person name="Bellgard M.I."/>
        </authorList>
    </citation>
    <scope>NUCLEOTIDE SEQUENCE</scope>
    <source>
        <tissue evidence="1">Shoot tissue taken approximately 20 cm above the soil surface</tissue>
    </source>
</reference>
<reference evidence="1" key="1">
    <citation type="submission" date="2014-09" db="EMBL/GenBank/DDBJ databases">
        <authorList>
            <person name="Magalhaes I.L.F."/>
            <person name="Oliveira U."/>
            <person name="Santos F.R."/>
            <person name="Vidigal T.H.D.A."/>
            <person name="Brescovit A.D."/>
            <person name="Santos A.J."/>
        </authorList>
    </citation>
    <scope>NUCLEOTIDE SEQUENCE</scope>
    <source>
        <tissue evidence="1">Shoot tissue taken approximately 20 cm above the soil surface</tissue>
    </source>
</reference>
<organism evidence="1">
    <name type="scientific">Arundo donax</name>
    <name type="common">Giant reed</name>
    <name type="synonym">Donax arundinaceus</name>
    <dbReference type="NCBI Taxonomy" id="35708"/>
    <lineage>
        <taxon>Eukaryota</taxon>
        <taxon>Viridiplantae</taxon>
        <taxon>Streptophyta</taxon>
        <taxon>Embryophyta</taxon>
        <taxon>Tracheophyta</taxon>
        <taxon>Spermatophyta</taxon>
        <taxon>Magnoliopsida</taxon>
        <taxon>Liliopsida</taxon>
        <taxon>Poales</taxon>
        <taxon>Poaceae</taxon>
        <taxon>PACMAD clade</taxon>
        <taxon>Arundinoideae</taxon>
        <taxon>Arundineae</taxon>
        <taxon>Arundo</taxon>
    </lineage>
</organism>
<accession>A0A0A9E8G6</accession>
<sequence>MNREVADAMLVLAMGGAREL</sequence>
<protein>
    <submittedName>
        <fullName evidence="1">Uncharacterized protein</fullName>
    </submittedName>
</protein>